<dbReference type="KEGG" id="jcu:105634947"/>
<accession>A0A067KQC8</accession>
<dbReference type="OrthoDB" id="964745at2759"/>
<feature type="chain" id="PRO_5001639796" evidence="1">
    <location>
        <begin position="27"/>
        <end position="132"/>
    </location>
</feature>
<dbReference type="EMBL" id="KK914415">
    <property type="protein sequence ID" value="KDP37183.1"/>
    <property type="molecule type" value="Genomic_DNA"/>
</dbReference>
<evidence type="ECO:0000313" key="3">
    <source>
        <dbReference type="Proteomes" id="UP000027138"/>
    </source>
</evidence>
<keyword evidence="3" id="KW-1185">Reference proteome</keyword>
<organism evidence="2 3">
    <name type="scientific">Jatropha curcas</name>
    <name type="common">Barbados nut</name>
    <dbReference type="NCBI Taxonomy" id="180498"/>
    <lineage>
        <taxon>Eukaryota</taxon>
        <taxon>Viridiplantae</taxon>
        <taxon>Streptophyta</taxon>
        <taxon>Embryophyta</taxon>
        <taxon>Tracheophyta</taxon>
        <taxon>Spermatophyta</taxon>
        <taxon>Magnoliopsida</taxon>
        <taxon>eudicotyledons</taxon>
        <taxon>Gunneridae</taxon>
        <taxon>Pentapetalae</taxon>
        <taxon>rosids</taxon>
        <taxon>fabids</taxon>
        <taxon>Malpighiales</taxon>
        <taxon>Euphorbiaceae</taxon>
        <taxon>Crotonoideae</taxon>
        <taxon>Jatropheae</taxon>
        <taxon>Jatropha</taxon>
    </lineage>
</organism>
<dbReference type="AlphaFoldDB" id="A0A067KQC8"/>
<sequence length="132" mass="14723">MDRGFKEVVVLMILIAASLMVMVAESNEASPPPDSDYDDPPAPSHDWKHSLCSCSVECAEDCHPTAHHFPVLCMSKCALKCLKKSLPPYYFVSNCANSTTSNDKKQLESYRALEQVGRFVDSCYKNCKELIN</sequence>
<evidence type="ECO:0000256" key="1">
    <source>
        <dbReference type="SAM" id="SignalP"/>
    </source>
</evidence>
<feature type="signal peptide" evidence="1">
    <location>
        <begin position="1"/>
        <end position="26"/>
    </location>
</feature>
<reference evidence="2 3" key="1">
    <citation type="journal article" date="2014" name="PLoS ONE">
        <title>Global Analysis of Gene Expression Profiles in Physic Nut (Jatropha curcas L.) Seedlings Exposed to Salt Stress.</title>
        <authorList>
            <person name="Zhang L."/>
            <person name="Zhang C."/>
            <person name="Wu P."/>
            <person name="Chen Y."/>
            <person name="Li M."/>
            <person name="Jiang H."/>
            <person name="Wu G."/>
        </authorList>
    </citation>
    <scope>NUCLEOTIDE SEQUENCE [LARGE SCALE GENOMIC DNA]</scope>
    <source>
        <strain evidence="3">cv. GZQX0401</strain>
        <tissue evidence="2">Young leaves</tissue>
    </source>
</reference>
<gene>
    <name evidence="2" type="ORF">JCGZ_06239</name>
</gene>
<keyword evidence="1" id="KW-0732">Signal</keyword>
<dbReference type="Proteomes" id="UP000027138">
    <property type="component" value="Unassembled WGS sequence"/>
</dbReference>
<name>A0A067KQC8_JATCU</name>
<evidence type="ECO:0000313" key="2">
    <source>
        <dbReference type="EMBL" id="KDP37183.1"/>
    </source>
</evidence>
<protein>
    <submittedName>
        <fullName evidence="2">Uncharacterized protein</fullName>
    </submittedName>
</protein>
<proteinExistence type="predicted"/>